<dbReference type="InterPro" id="IPR052055">
    <property type="entry name" value="Hepadnavirus_pol/RT"/>
</dbReference>
<dbReference type="SUPFAM" id="SSF56672">
    <property type="entry name" value="DNA/RNA polymerases"/>
    <property type="match status" value="1"/>
</dbReference>
<dbReference type="CDD" id="cd09275">
    <property type="entry name" value="RNase_HI_RT_DIRS1"/>
    <property type="match status" value="1"/>
</dbReference>
<dbReference type="PANTHER" id="PTHR33050">
    <property type="entry name" value="REVERSE TRANSCRIPTASE DOMAIN-CONTAINING PROTEIN"/>
    <property type="match status" value="1"/>
</dbReference>
<dbReference type="PROSITE" id="PS50879">
    <property type="entry name" value="RNASE_H_1"/>
    <property type="match status" value="1"/>
</dbReference>
<dbReference type="OMA" id="ATEHINY"/>
<evidence type="ECO:0000259" key="1">
    <source>
        <dbReference type="PROSITE" id="PS50879"/>
    </source>
</evidence>
<dbReference type="EnsemblMetazoa" id="XM_021056697.2">
    <property type="protein sequence ID" value="XP_020912356.1"/>
    <property type="gene ID" value="LOC110250098"/>
</dbReference>
<organism evidence="2 3">
    <name type="scientific">Exaiptasia diaphana</name>
    <name type="common">Tropical sea anemone</name>
    <name type="synonym">Aiptasia pulchella</name>
    <dbReference type="NCBI Taxonomy" id="2652724"/>
    <lineage>
        <taxon>Eukaryota</taxon>
        <taxon>Metazoa</taxon>
        <taxon>Cnidaria</taxon>
        <taxon>Anthozoa</taxon>
        <taxon>Hexacorallia</taxon>
        <taxon>Actiniaria</taxon>
        <taxon>Aiptasiidae</taxon>
        <taxon>Exaiptasia</taxon>
    </lineage>
</organism>
<dbReference type="GO" id="GO:0003676">
    <property type="term" value="F:nucleic acid binding"/>
    <property type="evidence" value="ECO:0007669"/>
    <property type="project" value="InterPro"/>
</dbReference>
<dbReference type="KEGG" id="epa:110250098"/>
<dbReference type="GO" id="GO:0006259">
    <property type="term" value="P:DNA metabolic process"/>
    <property type="evidence" value="ECO:0007669"/>
    <property type="project" value="UniProtKB-ARBA"/>
</dbReference>
<dbReference type="InterPro" id="IPR002156">
    <property type="entry name" value="RNaseH_domain"/>
</dbReference>
<feature type="domain" description="RNase H type-1" evidence="1">
    <location>
        <begin position="96"/>
        <end position="221"/>
    </location>
</feature>
<keyword evidence="3" id="KW-1185">Reference proteome</keyword>
<dbReference type="Gene3D" id="3.30.420.10">
    <property type="entry name" value="Ribonuclease H-like superfamily/Ribonuclease H"/>
    <property type="match status" value="1"/>
</dbReference>
<proteinExistence type="predicted"/>
<evidence type="ECO:0000313" key="3">
    <source>
        <dbReference type="Proteomes" id="UP000887567"/>
    </source>
</evidence>
<dbReference type="InterPro" id="IPR043502">
    <property type="entry name" value="DNA/RNA_pol_sf"/>
</dbReference>
<evidence type="ECO:0000313" key="2">
    <source>
        <dbReference type="EnsemblMetazoa" id="XP_020912356.1"/>
    </source>
</evidence>
<sequence length="411" mass="46180">QAKVQKIVDRCNQTLNRKNITLRQLASLIGLLESTRPAICRAPLHFRHLQIDQIKGLQVNQKSYEALAKLSRDSRQEVSWWLKNIHKVNGSPIHPPSPDVTITTDASKKGWGAVQGCLSTNGKWSEQETKMHINYLELKAAFLALQSFLKDKSHQNVSLRMDNTTAIAYVNNKGGTRSPQLLALALELWEWCLAKEILVTASHIPGLENTMADSESREFKDMSEWKLDASTIQPFLKTCRTDLFASRLTHQLKNYISWRPDPGAIHTDALTIHWGPLKGYAFPPFNLVAKTLEKVISDQTEIILVAPVWQAQPWWPVLLRLLVAHPIVLPNSPTLLTDAADRMIVHPMFPRLHLAVFHVSTNISSQRVFHQTLQNFSSQPLDPPHVVHTNQAGSAGVAGVVNGKLIPFQHL</sequence>
<dbReference type="GeneID" id="110250098"/>
<dbReference type="GO" id="GO:0004523">
    <property type="term" value="F:RNA-DNA hybrid ribonuclease activity"/>
    <property type="evidence" value="ECO:0007669"/>
    <property type="project" value="InterPro"/>
</dbReference>
<reference evidence="2" key="1">
    <citation type="submission" date="2022-11" db="UniProtKB">
        <authorList>
            <consortium name="EnsemblMetazoa"/>
        </authorList>
    </citation>
    <scope>IDENTIFICATION</scope>
</reference>
<accession>A0A913XZY6</accession>
<dbReference type="Proteomes" id="UP000887567">
    <property type="component" value="Unplaced"/>
</dbReference>
<dbReference type="AlphaFoldDB" id="A0A913XZY6"/>
<dbReference type="InterPro" id="IPR036397">
    <property type="entry name" value="RNaseH_sf"/>
</dbReference>
<dbReference type="PANTHER" id="PTHR33050:SF7">
    <property type="entry name" value="RIBONUCLEASE H"/>
    <property type="match status" value="1"/>
</dbReference>
<name>A0A913XZY6_EXADI</name>
<dbReference type="RefSeq" id="XP_020912356.1">
    <property type="nucleotide sequence ID" value="XM_021056697.2"/>
</dbReference>
<protein>
    <recommendedName>
        <fullName evidence="1">RNase H type-1 domain-containing protein</fullName>
    </recommendedName>
</protein>
<dbReference type="OrthoDB" id="2371919at2759"/>